<accession>J9DJZ2</accession>
<evidence type="ECO:0000313" key="1">
    <source>
        <dbReference type="EMBL" id="EJW69933.1"/>
    </source>
</evidence>
<dbReference type="AlphaFoldDB" id="J9DJZ2"/>
<dbReference type="EMBL" id="ADBV01024674">
    <property type="protein sequence ID" value="EJW69933.1"/>
    <property type="molecule type" value="Genomic_DNA"/>
</dbReference>
<gene>
    <name evidence="1" type="ORF">WUBG_19161</name>
</gene>
<dbReference type="Proteomes" id="UP000004810">
    <property type="component" value="Unassembled WGS sequence"/>
</dbReference>
<name>J9DJZ2_WUCBA</name>
<protein>
    <submittedName>
        <fullName evidence="1">Uncharacterized protein</fullName>
    </submittedName>
</protein>
<reference evidence="2" key="1">
    <citation type="submission" date="2012-08" db="EMBL/GenBank/DDBJ databases">
        <title>The Genome Sequence of Wuchereria bancrofti.</title>
        <authorList>
            <person name="Nutman T.B."/>
            <person name="Fink D.L."/>
            <person name="Russ C."/>
            <person name="Young S."/>
            <person name="Zeng Q."/>
            <person name="Koehrsen M."/>
            <person name="Alvarado L."/>
            <person name="Berlin A."/>
            <person name="Chapman S.B."/>
            <person name="Chen Z."/>
            <person name="Freedman E."/>
            <person name="Gellesch M."/>
            <person name="Goldberg J."/>
            <person name="Griggs A."/>
            <person name="Gujja S."/>
            <person name="Heilman E.R."/>
            <person name="Heiman D."/>
            <person name="Hepburn T."/>
            <person name="Howarth C."/>
            <person name="Jen D."/>
            <person name="Larson L."/>
            <person name="Lewis B."/>
            <person name="Mehta T."/>
            <person name="Park D."/>
            <person name="Pearson M."/>
            <person name="Roberts A."/>
            <person name="Saif S."/>
            <person name="Shea T."/>
            <person name="Shenoy N."/>
            <person name="Sisk P."/>
            <person name="Stolte C."/>
            <person name="Sykes S."/>
            <person name="Walk T."/>
            <person name="White J."/>
            <person name="Yandava C."/>
            <person name="Haas B."/>
            <person name="Henn M.R."/>
            <person name="Nusbaum C."/>
            <person name="Birren B."/>
        </authorList>
    </citation>
    <scope>NUCLEOTIDE SEQUENCE [LARGE SCALE GENOMIC DNA]</scope>
    <source>
        <strain evidence="2">NA</strain>
    </source>
</reference>
<sequence length="76" mass="8679">VMVRKLGSTRAMLRHLRKMHDNLIEGIIRPVTKRITAIAGKPRGDDGFDIDDDSAWVEEVDEEDFDDYDGMTILAF</sequence>
<proteinExistence type="predicted"/>
<feature type="non-terminal residue" evidence="1">
    <location>
        <position position="1"/>
    </location>
</feature>
<organism evidence="1 2">
    <name type="scientific">Wuchereria bancrofti</name>
    <dbReference type="NCBI Taxonomy" id="6293"/>
    <lineage>
        <taxon>Eukaryota</taxon>
        <taxon>Metazoa</taxon>
        <taxon>Ecdysozoa</taxon>
        <taxon>Nematoda</taxon>
        <taxon>Chromadorea</taxon>
        <taxon>Rhabditida</taxon>
        <taxon>Spirurina</taxon>
        <taxon>Spiruromorpha</taxon>
        <taxon>Filarioidea</taxon>
        <taxon>Onchocercidae</taxon>
        <taxon>Wuchereria</taxon>
    </lineage>
</organism>
<evidence type="ECO:0000313" key="2">
    <source>
        <dbReference type="Proteomes" id="UP000004810"/>
    </source>
</evidence>
<comment type="caution">
    <text evidence="1">The sequence shown here is derived from an EMBL/GenBank/DDBJ whole genome shotgun (WGS) entry which is preliminary data.</text>
</comment>